<dbReference type="InterPro" id="IPR043746">
    <property type="entry name" value="DUF5691"/>
</dbReference>
<keyword evidence="2" id="KW-1185">Reference proteome</keyword>
<sequence>MSTHANTHIATGNTALWLALQQSAQVGVERLPLPPALLAAPPADAPATRQMLHRALVAPAASRAEALLRAAAVATVLARAGGQPGRVDAGLVAVLPPVAAVSAETRPACADTDARLQALMATTLQDAESPLLTLLLARLEQGGHRLPHALLVAALELGRQSVALRRWLLPVLGERGRWLAGLNPAWRYASGVEETASPEQVWQEGSIDQRVALLQRERDSDPAPARERLQASLKELPAKERLPLVQALGTGLGMDDEPLLAQLLASDRSKEVREAAARLLSRLPGSSHSQRISGWMRDCLHQDGKGRWTLEPLEEGLPEWEQHGISLKPSSGGAKAWQLQQLVALTPLSFWPQTLGMVPLELVRWASRTDWKADLHQGWLTALQQDPDPQWLDALPLLSRRWWGSTSIEQAMLARLTPAQREALCQSLLDKGEASLPQAIERIATMLPPGASLAPHLSAQLLDAVSAALHGPAKVRGDWQGHQGGSLLLACARVLDVADLPRLAQLWRVPAPPDAAAAASADAETSTAVSTLSHPWDSPRMAEALERTVHLRTLLEATLRTP</sequence>
<dbReference type="AlphaFoldDB" id="A0A1M5EJW1"/>
<gene>
    <name evidence="1" type="ORF">SAMN02745117_02612</name>
</gene>
<name>A0A1M5EJW1_9BURK</name>
<dbReference type="STRING" id="1122156.SAMN02745117_02612"/>
<protein>
    <submittedName>
        <fullName evidence="1">Uncharacterized protein</fullName>
    </submittedName>
</protein>
<dbReference type="OrthoDB" id="262508at2"/>
<evidence type="ECO:0000313" key="1">
    <source>
        <dbReference type="EMBL" id="SHF79497.1"/>
    </source>
</evidence>
<dbReference type="Proteomes" id="UP000184327">
    <property type="component" value="Unassembled WGS sequence"/>
</dbReference>
<dbReference type="Pfam" id="PF18944">
    <property type="entry name" value="DUF5691"/>
    <property type="match status" value="1"/>
</dbReference>
<dbReference type="RefSeq" id="WP_073357115.1">
    <property type="nucleotide sequence ID" value="NZ_FQUZ01000042.1"/>
</dbReference>
<accession>A0A1M5EJW1</accession>
<organism evidence="1 2">
    <name type="scientific">Lampropedia hyalina DSM 16112</name>
    <dbReference type="NCBI Taxonomy" id="1122156"/>
    <lineage>
        <taxon>Bacteria</taxon>
        <taxon>Pseudomonadati</taxon>
        <taxon>Pseudomonadota</taxon>
        <taxon>Betaproteobacteria</taxon>
        <taxon>Burkholderiales</taxon>
        <taxon>Comamonadaceae</taxon>
        <taxon>Lampropedia</taxon>
    </lineage>
</organism>
<proteinExistence type="predicted"/>
<dbReference type="EMBL" id="FQUZ01000042">
    <property type="protein sequence ID" value="SHF79497.1"/>
    <property type="molecule type" value="Genomic_DNA"/>
</dbReference>
<evidence type="ECO:0000313" key="2">
    <source>
        <dbReference type="Proteomes" id="UP000184327"/>
    </source>
</evidence>
<reference evidence="1 2" key="1">
    <citation type="submission" date="2016-11" db="EMBL/GenBank/DDBJ databases">
        <authorList>
            <person name="Jaros S."/>
            <person name="Januszkiewicz K."/>
            <person name="Wedrychowicz H."/>
        </authorList>
    </citation>
    <scope>NUCLEOTIDE SEQUENCE [LARGE SCALE GENOMIC DNA]</scope>
    <source>
        <strain evidence="1 2">DSM 16112</strain>
    </source>
</reference>